<dbReference type="AlphaFoldDB" id="A0A9P8VGA9"/>
<comment type="caution">
    <text evidence="2">The sequence shown here is derived from an EMBL/GenBank/DDBJ whole genome shotgun (WGS) entry which is preliminary data.</text>
</comment>
<organism evidence="2 3">
    <name type="scientific">Plectosphaerella plurivora</name>
    <dbReference type="NCBI Taxonomy" id="936078"/>
    <lineage>
        <taxon>Eukaryota</taxon>
        <taxon>Fungi</taxon>
        <taxon>Dikarya</taxon>
        <taxon>Ascomycota</taxon>
        <taxon>Pezizomycotina</taxon>
        <taxon>Sordariomycetes</taxon>
        <taxon>Hypocreomycetidae</taxon>
        <taxon>Glomerellales</taxon>
        <taxon>Plectosphaerellaceae</taxon>
        <taxon>Plectosphaerella</taxon>
    </lineage>
</organism>
<reference evidence="2" key="1">
    <citation type="journal article" date="2021" name="Nat. Commun.">
        <title>Genetic determinants of endophytism in the Arabidopsis root mycobiome.</title>
        <authorList>
            <person name="Mesny F."/>
            <person name="Miyauchi S."/>
            <person name="Thiergart T."/>
            <person name="Pickel B."/>
            <person name="Atanasova L."/>
            <person name="Karlsson M."/>
            <person name="Huettel B."/>
            <person name="Barry K.W."/>
            <person name="Haridas S."/>
            <person name="Chen C."/>
            <person name="Bauer D."/>
            <person name="Andreopoulos W."/>
            <person name="Pangilinan J."/>
            <person name="LaButti K."/>
            <person name="Riley R."/>
            <person name="Lipzen A."/>
            <person name="Clum A."/>
            <person name="Drula E."/>
            <person name="Henrissat B."/>
            <person name="Kohler A."/>
            <person name="Grigoriev I.V."/>
            <person name="Martin F.M."/>
            <person name="Hacquard S."/>
        </authorList>
    </citation>
    <scope>NUCLEOTIDE SEQUENCE</scope>
    <source>
        <strain evidence="2">MPI-SDFR-AT-0117</strain>
    </source>
</reference>
<keyword evidence="3" id="KW-1185">Reference proteome</keyword>
<dbReference type="Proteomes" id="UP000770015">
    <property type="component" value="Unassembled WGS sequence"/>
</dbReference>
<dbReference type="EMBL" id="JAGSXJ010000006">
    <property type="protein sequence ID" value="KAH6690620.1"/>
    <property type="molecule type" value="Genomic_DNA"/>
</dbReference>
<name>A0A9P8VGA9_9PEZI</name>
<keyword evidence="1" id="KW-0732">Signal</keyword>
<protein>
    <submittedName>
        <fullName evidence="2">Uncharacterized protein</fullName>
    </submittedName>
</protein>
<gene>
    <name evidence="2" type="ORF">F5X68DRAFT_203374</name>
</gene>
<feature type="chain" id="PRO_5040335659" evidence="1">
    <location>
        <begin position="17"/>
        <end position="84"/>
    </location>
</feature>
<sequence length="84" mass="8859">MFAAISCAWSIRTKLAAPAFAFADFTLPLMNLDLTNTAICNPGQPSSLPLNLSTTYQKLSAWTNSGNMATSSRKTYPSSGGGPL</sequence>
<evidence type="ECO:0000313" key="2">
    <source>
        <dbReference type="EMBL" id="KAH6690620.1"/>
    </source>
</evidence>
<accession>A0A9P8VGA9</accession>
<feature type="signal peptide" evidence="1">
    <location>
        <begin position="1"/>
        <end position="16"/>
    </location>
</feature>
<evidence type="ECO:0000256" key="1">
    <source>
        <dbReference type="SAM" id="SignalP"/>
    </source>
</evidence>
<evidence type="ECO:0000313" key="3">
    <source>
        <dbReference type="Proteomes" id="UP000770015"/>
    </source>
</evidence>
<proteinExistence type="predicted"/>